<dbReference type="InterPro" id="IPR010994">
    <property type="entry name" value="RuvA_2-like"/>
</dbReference>
<keyword evidence="3" id="KW-1185">Reference proteome</keyword>
<evidence type="ECO:0000313" key="2">
    <source>
        <dbReference type="EMBL" id="AWI52211.1"/>
    </source>
</evidence>
<gene>
    <name evidence="2" type="ORF">DEH84_01145</name>
</gene>
<feature type="compositionally biased region" description="Basic residues" evidence="1">
    <location>
        <begin position="140"/>
        <end position="151"/>
    </location>
</feature>
<dbReference type="Pfam" id="PF12836">
    <property type="entry name" value="HHH_3"/>
    <property type="match status" value="1"/>
</dbReference>
<protein>
    <submittedName>
        <fullName evidence="2">Uncharacterized protein</fullName>
    </submittedName>
</protein>
<evidence type="ECO:0000313" key="3">
    <source>
        <dbReference type="Proteomes" id="UP000244892"/>
    </source>
</evidence>
<dbReference type="EMBL" id="CP029210">
    <property type="protein sequence ID" value="AWI52211.1"/>
    <property type="molecule type" value="Genomic_DNA"/>
</dbReference>
<dbReference type="AlphaFoldDB" id="A0A2U8FMD8"/>
<dbReference type="Gene3D" id="1.10.150.320">
    <property type="entry name" value="Photosystem II 12 kDa extrinsic protein"/>
    <property type="match status" value="1"/>
</dbReference>
<feature type="compositionally biased region" description="Basic and acidic residues" evidence="1">
    <location>
        <begin position="125"/>
        <end position="135"/>
    </location>
</feature>
<proteinExistence type="predicted"/>
<organism evidence="2 3">
    <name type="scientific">Aquabacterium olei</name>
    <dbReference type="NCBI Taxonomy" id="1296669"/>
    <lineage>
        <taxon>Bacteria</taxon>
        <taxon>Pseudomonadati</taxon>
        <taxon>Pseudomonadota</taxon>
        <taxon>Betaproteobacteria</taxon>
        <taxon>Burkholderiales</taxon>
        <taxon>Aquabacterium</taxon>
    </lineage>
</organism>
<dbReference type="KEGG" id="aon:DEH84_01145"/>
<name>A0A2U8FMD8_9BURK</name>
<evidence type="ECO:0000256" key="1">
    <source>
        <dbReference type="SAM" id="MobiDB-lite"/>
    </source>
</evidence>
<sequence length="163" mass="17103">MARPCAAAASCRAMPRCFFFQILVWLALVGVMPAAAAARMPPALVDANHADAVRLMTVPGIGPGMAARLVTVRQQGPYRNWADLVQRVAGLGAARAQALSAAGLTVNGLPWQGLPRAAARTGARQKAESPPREAGPRAPRAGKRNGPRKARRDAAPSAPLIRF</sequence>
<reference evidence="2 3" key="1">
    <citation type="submission" date="2018-05" db="EMBL/GenBank/DDBJ databases">
        <title>complete genome sequence of Aquabacterium olei NBRC 110486.</title>
        <authorList>
            <person name="Tang B."/>
            <person name="Chang J."/>
            <person name="Zhang L."/>
            <person name="Yang H."/>
        </authorList>
    </citation>
    <scope>NUCLEOTIDE SEQUENCE [LARGE SCALE GENOMIC DNA]</scope>
    <source>
        <strain evidence="2 3">NBRC 110486</strain>
    </source>
</reference>
<dbReference type="Proteomes" id="UP000244892">
    <property type="component" value="Chromosome"/>
</dbReference>
<dbReference type="SUPFAM" id="SSF47781">
    <property type="entry name" value="RuvA domain 2-like"/>
    <property type="match status" value="1"/>
</dbReference>
<accession>A0A2U8FMD8</accession>
<feature type="region of interest" description="Disordered" evidence="1">
    <location>
        <begin position="116"/>
        <end position="163"/>
    </location>
</feature>